<comment type="caution">
    <text evidence="1">The sequence shown here is derived from an EMBL/GenBank/DDBJ whole genome shotgun (WGS) entry which is preliminary data.</text>
</comment>
<name>A0AAD4TXH3_OVIAM</name>
<evidence type="ECO:0000313" key="2">
    <source>
        <dbReference type="Proteomes" id="UP001214576"/>
    </source>
</evidence>
<dbReference type="EMBL" id="JAKZEL010000019">
    <property type="protein sequence ID" value="KAI4534064.1"/>
    <property type="molecule type" value="Genomic_DNA"/>
</dbReference>
<evidence type="ECO:0000313" key="1">
    <source>
        <dbReference type="EMBL" id="KAI4534064.1"/>
    </source>
</evidence>
<protein>
    <submittedName>
        <fullName evidence="1">Uncharacterized protein</fullName>
    </submittedName>
</protein>
<proteinExistence type="predicted"/>
<organism evidence="1 2">
    <name type="scientific">Ovis ammon polii</name>
    <dbReference type="NCBI Taxonomy" id="230172"/>
    <lineage>
        <taxon>Eukaryota</taxon>
        <taxon>Metazoa</taxon>
        <taxon>Chordata</taxon>
        <taxon>Craniata</taxon>
        <taxon>Vertebrata</taxon>
        <taxon>Euteleostomi</taxon>
        <taxon>Mammalia</taxon>
        <taxon>Eutheria</taxon>
        <taxon>Laurasiatheria</taxon>
        <taxon>Artiodactyla</taxon>
        <taxon>Ruminantia</taxon>
        <taxon>Pecora</taxon>
        <taxon>Bovidae</taxon>
        <taxon>Caprinae</taxon>
        <taxon>Ovis</taxon>
    </lineage>
</organism>
<accession>A0AAD4TXH3</accession>
<gene>
    <name evidence="1" type="ORF">MG293_014924</name>
</gene>
<dbReference type="Proteomes" id="UP001214576">
    <property type="component" value="Unassembled WGS sequence"/>
</dbReference>
<reference evidence="1" key="1">
    <citation type="submission" date="2022-03" db="EMBL/GenBank/DDBJ databases">
        <title>Genomic analyses of argali, domestic sheep and their hybrids provide insights into chromosomal evolution, heterosis and genetic basis of agronomic traits.</title>
        <authorList>
            <person name="Li M."/>
        </authorList>
    </citation>
    <scope>NUCLEOTIDE SEQUENCE</scope>
    <source>
        <strain evidence="1">CAU-MHL-2022a</strain>
        <tissue evidence="1">Skin</tissue>
    </source>
</reference>
<dbReference type="AlphaFoldDB" id="A0AAD4TXH3"/>
<keyword evidence="2" id="KW-1185">Reference proteome</keyword>
<sequence>MASDAPKPQDAPWNHSCCLWRPGAVYQRKQSGQIYTTSRQNCRNVHNSDCSKDQASFMREKELVELERGRKYRGPITGCGLLLHCVNKVGVYRTAASPFAANPHSARADIDVAISGGASMGSVQSSLHSEGIGHPQEGLMVTLLKHRVINRPYHRLTDDLKLSMLMQNPTAFRELRLLKTKYTIQGARDLYGDQRIN</sequence>